<dbReference type="CDD" id="cd20558">
    <property type="entry name" value="CYCLIN_ScPCL7-like"/>
    <property type="match status" value="1"/>
</dbReference>
<feature type="compositionally biased region" description="Basic and acidic residues" evidence="1">
    <location>
        <begin position="30"/>
        <end position="41"/>
    </location>
</feature>
<feature type="compositionally biased region" description="Polar residues" evidence="1">
    <location>
        <begin position="159"/>
        <end position="181"/>
    </location>
</feature>
<gene>
    <name evidence="2" type="ORF">CAAN4_D04104</name>
</gene>
<dbReference type="InterPro" id="IPR036915">
    <property type="entry name" value="Cyclin-like_sf"/>
</dbReference>
<dbReference type="EMBL" id="OZ004256">
    <property type="protein sequence ID" value="CAK7903343.1"/>
    <property type="molecule type" value="Genomic_DNA"/>
</dbReference>
<sequence>MSLIERVSPFLSPGSRCGYWGMEGVSTDDNDPRGRTSEEHYIYSYKRMPSGGQVNNSTDRSSTSSTRSTSNSRSLVYEEDDFLSQYLRPTREIKRKPWKVTDPFFERYVQPQMFKRLQENNKHKIPTPTDPFKRDIQPGEQKEPQREYLRDYKGHDQPAKTQPRSSPLVNSVTSNDENTQVEPKDSFPVTENITSLPKDFADCSIDHIITLISRMLRQLILLNDGNVPKSISNPEENAGSSSSSSSNKESSASHNGNGSLSGTSKPSPVLTRYHSRTPPSISIPTYLNRLTKFNNFTTATLLTTIYYIDLLSHHYQPFFTLNSWTVHRFLLVGTMLSQKSMEDFFYTNDHYAKVGGVAVSELNCLELDFLTRVDWRCVPAKQLDNNRSSIKYAKDVLDLYYSQLIQLMGRNVSSGDETVFEAEPEEVEDVDVDEDEDREEDEDDYDSEDEDMDEYETPQTYAPEEKFNSFGYSVDGSSSPHLKRRYPP</sequence>
<reference evidence="2 3" key="1">
    <citation type="submission" date="2024-01" db="EMBL/GenBank/DDBJ databases">
        <authorList>
            <consortium name="Genoscope - CEA"/>
            <person name="William W."/>
        </authorList>
    </citation>
    <scope>NUCLEOTIDE SEQUENCE [LARGE SCALE GENOMIC DNA]</scope>
    <source>
        <strain evidence="2 3">29B2s-10</strain>
    </source>
</reference>
<keyword evidence="3" id="KW-1185">Reference proteome</keyword>
<feature type="compositionally biased region" description="Basic and acidic residues" evidence="1">
    <location>
        <begin position="131"/>
        <end position="158"/>
    </location>
</feature>
<evidence type="ECO:0000256" key="1">
    <source>
        <dbReference type="SAM" id="MobiDB-lite"/>
    </source>
</evidence>
<feature type="compositionally biased region" description="Low complexity" evidence="1">
    <location>
        <begin position="55"/>
        <end position="74"/>
    </location>
</feature>
<evidence type="ECO:0008006" key="4">
    <source>
        <dbReference type="Google" id="ProtNLM"/>
    </source>
</evidence>
<dbReference type="Proteomes" id="UP001497600">
    <property type="component" value="Chromosome D"/>
</dbReference>
<evidence type="ECO:0000313" key="2">
    <source>
        <dbReference type="EMBL" id="CAK7903343.1"/>
    </source>
</evidence>
<dbReference type="SUPFAM" id="SSF47954">
    <property type="entry name" value="Cyclin-like"/>
    <property type="match status" value="1"/>
</dbReference>
<dbReference type="PANTHER" id="PTHR15615">
    <property type="match status" value="1"/>
</dbReference>
<feature type="region of interest" description="Disordered" evidence="1">
    <location>
        <begin position="24"/>
        <end position="74"/>
    </location>
</feature>
<proteinExistence type="predicted"/>
<dbReference type="Gene3D" id="1.10.472.10">
    <property type="entry name" value="Cyclin-like"/>
    <property type="match status" value="1"/>
</dbReference>
<feature type="region of interest" description="Disordered" evidence="1">
    <location>
        <begin position="117"/>
        <end position="190"/>
    </location>
</feature>
<feature type="region of interest" description="Disordered" evidence="1">
    <location>
        <begin position="231"/>
        <end position="276"/>
    </location>
</feature>
<feature type="compositionally biased region" description="Low complexity" evidence="1">
    <location>
        <begin position="232"/>
        <end position="253"/>
    </location>
</feature>
<feature type="compositionally biased region" description="Acidic residues" evidence="1">
    <location>
        <begin position="418"/>
        <end position="456"/>
    </location>
</feature>
<dbReference type="Pfam" id="PF08613">
    <property type="entry name" value="Cyclin"/>
    <property type="match status" value="1"/>
</dbReference>
<protein>
    <recommendedName>
        <fullName evidence="4">Cyclin</fullName>
    </recommendedName>
</protein>
<feature type="compositionally biased region" description="Polar residues" evidence="1">
    <location>
        <begin position="254"/>
        <end position="266"/>
    </location>
</feature>
<feature type="region of interest" description="Disordered" evidence="1">
    <location>
        <begin position="416"/>
        <end position="488"/>
    </location>
</feature>
<dbReference type="InterPro" id="IPR013922">
    <property type="entry name" value="Cyclin_PHO80-like"/>
</dbReference>
<dbReference type="PANTHER" id="PTHR15615:SF117">
    <property type="entry name" value="PHO85 CYCLIN PHO80"/>
    <property type="match status" value="1"/>
</dbReference>
<organism evidence="2 3">
    <name type="scientific">[Candida] anglica</name>
    <dbReference type="NCBI Taxonomy" id="148631"/>
    <lineage>
        <taxon>Eukaryota</taxon>
        <taxon>Fungi</taxon>
        <taxon>Dikarya</taxon>
        <taxon>Ascomycota</taxon>
        <taxon>Saccharomycotina</taxon>
        <taxon>Pichiomycetes</taxon>
        <taxon>Debaryomycetaceae</taxon>
        <taxon>Kurtzmaniella</taxon>
    </lineage>
</organism>
<evidence type="ECO:0000313" key="3">
    <source>
        <dbReference type="Proteomes" id="UP001497600"/>
    </source>
</evidence>
<accession>A0ABP0EAI0</accession>
<name>A0ABP0EAI0_9ASCO</name>